<evidence type="ECO:0000259" key="6">
    <source>
        <dbReference type="Pfam" id="PF21036"/>
    </source>
</evidence>
<keyword evidence="8" id="KW-1185">Reference proteome</keyword>
<evidence type="ECO:0000256" key="2">
    <source>
        <dbReference type="ARBA" id="ARBA00022676"/>
    </source>
</evidence>
<evidence type="ECO:0000256" key="1">
    <source>
        <dbReference type="ARBA" id="ARBA00006962"/>
    </source>
</evidence>
<dbReference type="PANTHER" id="PTHR48050:SF13">
    <property type="entry name" value="STEROL 3-BETA-GLUCOSYLTRANSFERASE UGT80A2"/>
    <property type="match status" value="1"/>
</dbReference>
<gene>
    <name evidence="7" type="ORF">ACFO60_20725</name>
</gene>
<feature type="domain" description="Erythromycin biosynthesis protein CIII-like C-terminal" evidence="5">
    <location>
        <begin position="277"/>
        <end position="408"/>
    </location>
</feature>
<proteinExistence type="inferred from homology"/>
<evidence type="ECO:0000313" key="7">
    <source>
        <dbReference type="EMBL" id="MFC4533204.1"/>
    </source>
</evidence>
<dbReference type="RefSeq" id="WP_380842398.1">
    <property type="nucleotide sequence ID" value="NZ_JBHSFP010000014.1"/>
</dbReference>
<feature type="region of interest" description="Disordered" evidence="4">
    <location>
        <begin position="394"/>
        <end position="418"/>
    </location>
</feature>
<dbReference type="Proteomes" id="UP001596004">
    <property type="component" value="Unassembled WGS sequence"/>
</dbReference>
<evidence type="ECO:0000259" key="5">
    <source>
        <dbReference type="Pfam" id="PF06722"/>
    </source>
</evidence>
<sequence>MLPLAAALAAAGHEVLFAVPPEVKDIPEAAGLATVALGGHLDPLPAFRTVAASSPSGRSPAPAARGGTPRVLSLFVRLAEDMAGDLVAVAREYRPDLVLHDPTALAGPVAAAAVGARAVRHLYGLDLLARASPMVSRALEPLYRRFGLPATGPMTGSATGPMTGSATGPMTGSATGPMTGSATGPMTGSVTGHVTGFGIVAVDPWPGPARPGHLPIRHTAYGAGLTPQHAGRGAPSRAQAAAGRRRVCVSWGHTMARLDGGLHLAGQVARTVAADPSVEVVLATAPEHRRLLGALPPGVRVIEDGPLGGVIAGCDALISQGGAGVSLTALALGVPQLMIGGLPDHLAHARAVAELGAGRALTAGEAGDDTLRRELRLLLHTPAYRETAARLGQEMRARPSPDEVAAHLAGHRTPHERA</sequence>
<dbReference type="InterPro" id="IPR010610">
    <property type="entry name" value="EryCIII-like_C"/>
</dbReference>
<dbReference type="InterPro" id="IPR050426">
    <property type="entry name" value="Glycosyltransferase_28"/>
</dbReference>
<dbReference type="Gene3D" id="3.40.50.2000">
    <property type="entry name" value="Glycogen Phosphorylase B"/>
    <property type="match status" value="2"/>
</dbReference>
<feature type="compositionally biased region" description="Basic and acidic residues" evidence="4">
    <location>
        <begin position="394"/>
        <end position="405"/>
    </location>
</feature>
<dbReference type="InterPro" id="IPR048284">
    <property type="entry name" value="EryCIII-like_N"/>
</dbReference>
<accession>A0ABV9CJK1</accession>
<dbReference type="SUPFAM" id="SSF53756">
    <property type="entry name" value="UDP-Glycosyltransferase/glycogen phosphorylase"/>
    <property type="match status" value="1"/>
</dbReference>
<feature type="domain" description="Erythromycin biosynthesis protein CIII-like N-terminal" evidence="6">
    <location>
        <begin position="7"/>
        <end position="132"/>
    </location>
</feature>
<dbReference type="PANTHER" id="PTHR48050">
    <property type="entry name" value="STEROL 3-BETA-GLUCOSYLTRANSFERASE"/>
    <property type="match status" value="1"/>
</dbReference>
<comment type="caution">
    <text evidence="7">The sequence shown here is derived from an EMBL/GenBank/DDBJ whole genome shotgun (WGS) entry which is preliminary data.</text>
</comment>
<dbReference type="Pfam" id="PF21036">
    <property type="entry name" value="EryCIII-like_N"/>
    <property type="match status" value="1"/>
</dbReference>
<evidence type="ECO:0000256" key="4">
    <source>
        <dbReference type="SAM" id="MobiDB-lite"/>
    </source>
</evidence>
<protein>
    <submittedName>
        <fullName evidence="7">Glycosyltransferase</fullName>
    </submittedName>
</protein>
<evidence type="ECO:0000256" key="3">
    <source>
        <dbReference type="ARBA" id="ARBA00022679"/>
    </source>
</evidence>
<dbReference type="Pfam" id="PF06722">
    <property type="entry name" value="EryCIII-like_C"/>
    <property type="match status" value="1"/>
</dbReference>
<name>A0ABV9CJK1_9ACTN</name>
<organism evidence="7 8">
    <name type="scientific">Sphaerisporangium dianthi</name>
    <dbReference type="NCBI Taxonomy" id="1436120"/>
    <lineage>
        <taxon>Bacteria</taxon>
        <taxon>Bacillati</taxon>
        <taxon>Actinomycetota</taxon>
        <taxon>Actinomycetes</taxon>
        <taxon>Streptosporangiales</taxon>
        <taxon>Streptosporangiaceae</taxon>
        <taxon>Sphaerisporangium</taxon>
    </lineage>
</organism>
<evidence type="ECO:0000313" key="8">
    <source>
        <dbReference type="Proteomes" id="UP001596004"/>
    </source>
</evidence>
<feature type="region of interest" description="Disordered" evidence="4">
    <location>
        <begin position="214"/>
        <end position="239"/>
    </location>
</feature>
<comment type="similarity">
    <text evidence="1">Belongs to the glycosyltransferase 28 family.</text>
</comment>
<keyword evidence="3" id="KW-0808">Transferase</keyword>
<dbReference type="EMBL" id="JBHSFP010000014">
    <property type="protein sequence ID" value="MFC4533204.1"/>
    <property type="molecule type" value="Genomic_DNA"/>
</dbReference>
<feature type="region of interest" description="Disordered" evidence="4">
    <location>
        <begin position="154"/>
        <end position="187"/>
    </location>
</feature>
<keyword evidence="2" id="KW-0328">Glycosyltransferase</keyword>
<reference evidence="8" key="1">
    <citation type="journal article" date="2019" name="Int. J. Syst. Evol. Microbiol.">
        <title>The Global Catalogue of Microorganisms (GCM) 10K type strain sequencing project: providing services to taxonomists for standard genome sequencing and annotation.</title>
        <authorList>
            <consortium name="The Broad Institute Genomics Platform"/>
            <consortium name="The Broad Institute Genome Sequencing Center for Infectious Disease"/>
            <person name="Wu L."/>
            <person name="Ma J."/>
        </authorList>
    </citation>
    <scope>NUCLEOTIDE SEQUENCE [LARGE SCALE GENOMIC DNA]</scope>
    <source>
        <strain evidence="8">CGMCC 4.7132</strain>
    </source>
</reference>